<dbReference type="UniPathway" id="UPA00219"/>
<accession>A0A1B0ZJK2</accession>
<dbReference type="PATRIC" id="fig|1630135.4.peg.1655"/>
<gene>
    <name evidence="9" type="ORF">DAD186_16550</name>
</gene>
<feature type="region of interest" description="Disordered" evidence="7">
    <location>
        <begin position="350"/>
        <end position="371"/>
    </location>
</feature>
<name>A0A1B0ZJK2_9MICO</name>
<dbReference type="Gene3D" id="2.40.440.10">
    <property type="entry name" value="L,D-transpeptidase catalytic domain-like"/>
    <property type="match status" value="1"/>
</dbReference>
<dbReference type="InterPro" id="IPR038054">
    <property type="entry name" value="LD_TPept-like_central_sf"/>
</dbReference>
<keyword evidence="3 6" id="KW-0133">Cell shape</keyword>
<dbReference type="Pfam" id="PF03734">
    <property type="entry name" value="YkuD"/>
    <property type="match status" value="1"/>
</dbReference>
<dbReference type="Gene3D" id="3.10.20.800">
    <property type="match status" value="1"/>
</dbReference>
<dbReference type="InterPro" id="IPR022029">
    <property type="entry name" value="YoaR-like_PG-bd"/>
</dbReference>
<evidence type="ECO:0000256" key="2">
    <source>
        <dbReference type="ARBA" id="ARBA00022679"/>
    </source>
</evidence>
<dbReference type="GO" id="GO:0071972">
    <property type="term" value="F:peptidoglycan L,D-transpeptidase activity"/>
    <property type="evidence" value="ECO:0007669"/>
    <property type="project" value="TreeGrafter"/>
</dbReference>
<dbReference type="RefSeq" id="WP_065248233.1">
    <property type="nucleotide sequence ID" value="NZ_CP012117.1"/>
</dbReference>
<dbReference type="SUPFAM" id="SSF141523">
    <property type="entry name" value="L,D-transpeptidase catalytic domain-like"/>
    <property type="match status" value="1"/>
</dbReference>
<evidence type="ECO:0000256" key="4">
    <source>
        <dbReference type="ARBA" id="ARBA00022984"/>
    </source>
</evidence>
<keyword evidence="5 6" id="KW-0961">Cell wall biogenesis/degradation</keyword>
<keyword evidence="4 6" id="KW-0573">Peptidoglycan synthesis</keyword>
<dbReference type="InterPro" id="IPR038063">
    <property type="entry name" value="Transpep_catalytic_dom"/>
</dbReference>
<sequence length="498" mass="53861">MSNIPVTHASAPKKRGRTLLLLLVAIAVVIALVVTGGSFAYAKQFEGKALPGTTVSGADVSGKTAEEIRAIVEKDTSGVKVTVEAGGEHTTVPLEEVGARIDVDKTVEKALSRDSSIPSVVSAALSGKHDVTPVVTVDEEKARAYAESLVPENEVEPVDAEIVQDDDTKEFSVVESKAGKGVDPSEFVASVKKNAPELKDFTVTQKFTSIEPQLDTAKANETIETLEGMLKSSMVVTGPEDKTFEVKRKDRLGFVSITPNDKGDNFEINIDQEKVDTYVGKIAGKVATTKKDGIVEVAEDGSRTEVSPGKDGVKVTNQKDITEKLTHALSSGENLDIAMTTEVEKAEVKEKKVEKAPVDPEKVPSELPSYAPAEAHNGEKWIDINLANKTVTAYVGDKAVWGPVSVVDGGKGTETPTGEYEIWHRTEVQNMGCTPRYDYCTKGVKYNQFFHKGYALHSAPWRSSFGYSGSHGCINMRMKDAKWLFEWASLGTKVVSHR</sequence>
<dbReference type="GO" id="GO:0008360">
    <property type="term" value="P:regulation of cell shape"/>
    <property type="evidence" value="ECO:0007669"/>
    <property type="project" value="UniProtKB-UniRule"/>
</dbReference>
<comment type="pathway">
    <text evidence="1 6">Cell wall biogenesis; peptidoglycan biosynthesis.</text>
</comment>
<evidence type="ECO:0000256" key="3">
    <source>
        <dbReference type="ARBA" id="ARBA00022960"/>
    </source>
</evidence>
<feature type="active site" description="Nucleophile" evidence="6">
    <location>
        <position position="473"/>
    </location>
</feature>
<dbReference type="InterPro" id="IPR005490">
    <property type="entry name" value="LD_TPept_cat_dom"/>
</dbReference>
<dbReference type="Pfam" id="PF12229">
    <property type="entry name" value="PG_binding_4"/>
    <property type="match status" value="2"/>
</dbReference>
<dbReference type="PANTHER" id="PTHR30582">
    <property type="entry name" value="L,D-TRANSPEPTIDASE"/>
    <property type="match status" value="1"/>
</dbReference>
<feature type="compositionally biased region" description="Basic and acidic residues" evidence="7">
    <location>
        <begin position="350"/>
        <end position="364"/>
    </location>
</feature>
<dbReference type="AlphaFoldDB" id="A0A1B0ZJK2"/>
<organism evidence="9 10">
    <name type="scientific">Dermabacter vaginalis</name>
    <dbReference type="NCBI Taxonomy" id="1630135"/>
    <lineage>
        <taxon>Bacteria</taxon>
        <taxon>Bacillati</taxon>
        <taxon>Actinomycetota</taxon>
        <taxon>Actinomycetes</taxon>
        <taxon>Micrococcales</taxon>
        <taxon>Dermabacteraceae</taxon>
        <taxon>Dermabacter</taxon>
    </lineage>
</organism>
<protein>
    <recommendedName>
        <fullName evidence="8">L,D-TPase catalytic domain-containing protein</fullName>
    </recommendedName>
</protein>
<evidence type="ECO:0000256" key="5">
    <source>
        <dbReference type="ARBA" id="ARBA00023316"/>
    </source>
</evidence>
<dbReference type="STRING" id="1630135.DAD186_16550"/>
<evidence type="ECO:0000256" key="6">
    <source>
        <dbReference type="PROSITE-ProRule" id="PRU01373"/>
    </source>
</evidence>
<evidence type="ECO:0000256" key="7">
    <source>
        <dbReference type="SAM" id="MobiDB-lite"/>
    </source>
</evidence>
<feature type="domain" description="L,D-TPase catalytic" evidence="8">
    <location>
        <begin position="380"/>
        <end position="497"/>
    </location>
</feature>
<reference evidence="9 10" key="1">
    <citation type="submission" date="2015-06" db="EMBL/GenBank/DDBJ databases">
        <title>Investigation of pathophysiology for high-risk pregnancy and development of treatment modality based on it.</title>
        <authorList>
            <person name="Kim B.-C."/>
            <person name="Lim S."/>
        </authorList>
    </citation>
    <scope>NUCLEOTIDE SEQUENCE [LARGE SCALE GENOMIC DNA]</scope>
    <source>
        <strain evidence="9 10">AD1-86</strain>
    </source>
</reference>
<dbReference type="PANTHER" id="PTHR30582:SF2">
    <property type="entry name" value="L,D-TRANSPEPTIDASE YCIB-RELATED"/>
    <property type="match status" value="1"/>
</dbReference>
<evidence type="ECO:0000256" key="1">
    <source>
        <dbReference type="ARBA" id="ARBA00004752"/>
    </source>
</evidence>
<dbReference type="CDD" id="cd16913">
    <property type="entry name" value="YkuD_like"/>
    <property type="match status" value="1"/>
</dbReference>
<dbReference type="PROSITE" id="PS52029">
    <property type="entry name" value="LD_TPASE"/>
    <property type="match status" value="1"/>
</dbReference>
<keyword evidence="2" id="KW-0808">Transferase</keyword>
<evidence type="ECO:0000259" key="8">
    <source>
        <dbReference type="PROSITE" id="PS52029"/>
    </source>
</evidence>
<dbReference type="EMBL" id="CP012117">
    <property type="protein sequence ID" value="ANP28205.1"/>
    <property type="molecule type" value="Genomic_DNA"/>
</dbReference>
<dbReference type="GO" id="GO:0016740">
    <property type="term" value="F:transferase activity"/>
    <property type="evidence" value="ECO:0007669"/>
    <property type="project" value="UniProtKB-KW"/>
</dbReference>
<dbReference type="GO" id="GO:0005576">
    <property type="term" value="C:extracellular region"/>
    <property type="evidence" value="ECO:0007669"/>
    <property type="project" value="TreeGrafter"/>
</dbReference>
<evidence type="ECO:0000313" key="9">
    <source>
        <dbReference type="EMBL" id="ANP28205.1"/>
    </source>
</evidence>
<feature type="active site" description="Proton donor/acceptor" evidence="6">
    <location>
        <position position="457"/>
    </location>
</feature>
<evidence type="ECO:0000313" key="10">
    <source>
        <dbReference type="Proteomes" id="UP000092596"/>
    </source>
</evidence>
<dbReference type="InterPro" id="IPR050979">
    <property type="entry name" value="LD-transpeptidase"/>
</dbReference>
<dbReference type="GO" id="GO:0018104">
    <property type="term" value="P:peptidoglycan-protein cross-linking"/>
    <property type="evidence" value="ECO:0007669"/>
    <property type="project" value="TreeGrafter"/>
</dbReference>
<dbReference type="GO" id="GO:0071555">
    <property type="term" value="P:cell wall organization"/>
    <property type="evidence" value="ECO:0007669"/>
    <property type="project" value="UniProtKB-UniRule"/>
</dbReference>
<dbReference type="Proteomes" id="UP000092596">
    <property type="component" value="Chromosome"/>
</dbReference>
<dbReference type="KEGG" id="dva:DAD186_16550"/>
<proteinExistence type="predicted"/>